<dbReference type="PANTHER" id="PTHR10151">
    <property type="entry name" value="ECTONUCLEOTIDE PYROPHOSPHATASE/PHOSPHODIESTERASE"/>
    <property type="match status" value="1"/>
</dbReference>
<evidence type="ECO:0000313" key="2">
    <source>
        <dbReference type="Proteomes" id="UP000011682"/>
    </source>
</evidence>
<name>S9P720_CYSF2</name>
<sequence>MGAGVVLLLVGVATGAWWLLRPGPPTRETLTEAVELATTGGDRLLREPMRPLTPGPRVLLFALDGVGANEFRQAVSEHSSGSIHALLGPERGEHLFEHGFAVPGALSILPSTTVAAWASVYTGQPPARTGVPGNEWFARDEVRFYAPAPVSVHAKEDVLHTFTDGLVGKALKVPTLFELADVRSFVSLAHVYRGADFFTTPEPSAAADLLVDFARGLVGAPDIERETYAELDQSSVAHLLEALGQYGVPRLQVVYFPGVDLYTHVASEPLEQQRRYVREVLDPLVGRVLDAYAEAGVLDDTYVLFVSDHGHTPVPGDDRHALSAQGEDEPTTVLERAGFRLRPLRLEVEPPARDFQAVVAYQGAMAYVYLADRSTCPEPGQRCDWNRPPRWEEDVLPVARAFHRANLTGEGAADMKGALDFVFARAGRPVSEDAPPFQVFDGERLIPLADHLTAHPRPDLLNLAERMEGLGAGPQGHRAGDVLLLTRTGLERPLSERFYFAGHYHSWHGSPSAQDSRVTFVVARRDEEGERVRSRTEPVVGPRPSLLHVTPLIRELLGAR</sequence>
<keyword evidence="2" id="KW-1185">Reference proteome</keyword>
<dbReference type="InterPro" id="IPR002591">
    <property type="entry name" value="Phosphodiest/P_Trfase"/>
</dbReference>
<dbReference type="SUPFAM" id="SSF53649">
    <property type="entry name" value="Alkaline phosphatase-like"/>
    <property type="match status" value="1"/>
</dbReference>
<evidence type="ECO:0000313" key="1">
    <source>
        <dbReference type="EMBL" id="EPX58971.1"/>
    </source>
</evidence>
<dbReference type="InterPro" id="IPR017850">
    <property type="entry name" value="Alkaline_phosphatase_core_sf"/>
</dbReference>
<reference evidence="1" key="1">
    <citation type="submission" date="2013-05" db="EMBL/GenBank/DDBJ databases">
        <title>Genome assembly of Cystobacter fuscus DSM 2262.</title>
        <authorList>
            <person name="Sharma G."/>
            <person name="Khatri I."/>
            <person name="Kaur C."/>
            <person name="Mayilraj S."/>
            <person name="Subramanian S."/>
        </authorList>
    </citation>
    <scope>NUCLEOTIDE SEQUENCE [LARGE SCALE GENOMIC DNA]</scope>
    <source>
        <strain evidence="1">DSM 2262</strain>
    </source>
</reference>
<dbReference type="GO" id="GO:0016787">
    <property type="term" value="F:hydrolase activity"/>
    <property type="evidence" value="ECO:0007669"/>
    <property type="project" value="UniProtKB-ARBA"/>
</dbReference>
<comment type="caution">
    <text evidence="1">The sequence shown here is derived from an EMBL/GenBank/DDBJ whole genome shotgun (WGS) entry which is preliminary data.</text>
</comment>
<organism evidence="1 2">
    <name type="scientific">Cystobacter fuscus (strain ATCC 25194 / DSM 2262 / NBRC 100088 / M29)</name>
    <dbReference type="NCBI Taxonomy" id="1242864"/>
    <lineage>
        <taxon>Bacteria</taxon>
        <taxon>Pseudomonadati</taxon>
        <taxon>Myxococcota</taxon>
        <taxon>Myxococcia</taxon>
        <taxon>Myxococcales</taxon>
        <taxon>Cystobacterineae</taxon>
        <taxon>Archangiaceae</taxon>
        <taxon>Cystobacter</taxon>
    </lineage>
</organism>
<dbReference type="Gene3D" id="3.40.720.10">
    <property type="entry name" value="Alkaline Phosphatase, subunit A"/>
    <property type="match status" value="1"/>
</dbReference>
<dbReference type="PANTHER" id="PTHR10151:SF120">
    <property type="entry name" value="BIS(5'-ADENOSYL)-TRIPHOSPHATASE"/>
    <property type="match status" value="1"/>
</dbReference>
<gene>
    <name evidence="1" type="ORF">D187_003348</name>
</gene>
<accession>S9P720</accession>
<proteinExistence type="predicted"/>
<dbReference type="AlphaFoldDB" id="S9P720"/>
<dbReference type="Proteomes" id="UP000011682">
    <property type="component" value="Unassembled WGS sequence"/>
</dbReference>
<protein>
    <submittedName>
        <fullName evidence="1">Type I phosphodiesterase/nucleotide pyrophosphatase</fullName>
    </submittedName>
</protein>
<dbReference type="EMBL" id="ANAH02000020">
    <property type="protein sequence ID" value="EPX58971.1"/>
    <property type="molecule type" value="Genomic_DNA"/>
</dbReference>
<dbReference type="Pfam" id="PF01663">
    <property type="entry name" value="Phosphodiest"/>
    <property type="match status" value="1"/>
</dbReference>
<dbReference type="eggNOG" id="COG1524">
    <property type="taxonomic scope" value="Bacteria"/>
</dbReference>